<proteinExistence type="predicted"/>
<protein>
    <submittedName>
        <fullName evidence="1">Uncharacterized protein</fullName>
    </submittedName>
</protein>
<reference evidence="1" key="1">
    <citation type="submission" date="2021-04" db="EMBL/GenBank/DDBJ databases">
        <authorList>
            <person name="Pira H."/>
            <person name="Risdian C."/>
            <person name="Wink J."/>
        </authorList>
    </citation>
    <scope>NUCLEOTIDE SEQUENCE</scope>
    <source>
        <strain evidence="1">WHY3</strain>
    </source>
</reference>
<dbReference type="EMBL" id="JAGSPD010000021">
    <property type="protein sequence ID" value="MBV7270661.1"/>
    <property type="molecule type" value="Genomic_DNA"/>
</dbReference>
<sequence length="151" mass="17980">MDLYKETPQQKEIADYNVYLQLKQLKYTNIDIANHLSYTKEELGCLVSQYTFKNNLEYKLQESEGDYHFNGTFYVTQNVNTCLTLDEILEIYTFTQDMVKQHKGIDYIQSFYSIEQDCELLFVDNLSMQMIKSDYFSKLDNYCMLMLASDY</sequence>
<dbReference type="Proteomes" id="UP001138894">
    <property type="component" value="Unassembled WGS sequence"/>
</dbReference>
<organism evidence="1 2">
    <name type="scientific">Winogradskyella luteola</name>
    <dbReference type="NCBI Taxonomy" id="2828330"/>
    <lineage>
        <taxon>Bacteria</taxon>
        <taxon>Pseudomonadati</taxon>
        <taxon>Bacteroidota</taxon>
        <taxon>Flavobacteriia</taxon>
        <taxon>Flavobacteriales</taxon>
        <taxon>Flavobacteriaceae</taxon>
        <taxon>Winogradskyella</taxon>
    </lineage>
</organism>
<comment type="caution">
    <text evidence="1">The sequence shown here is derived from an EMBL/GenBank/DDBJ whole genome shotgun (WGS) entry which is preliminary data.</text>
</comment>
<evidence type="ECO:0000313" key="2">
    <source>
        <dbReference type="Proteomes" id="UP001138894"/>
    </source>
</evidence>
<accession>A0A9X1FB82</accession>
<name>A0A9X1FB82_9FLAO</name>
<dbReference type="RefSeq" id="WP_218547900.1">
    <property type="nucleotide sequence ID" value="NZ_JAGSPD010000021.1"/>
</dbReference>
<dbReference type="AlphaFoldDB" id="A0A9X1FB82"/>
<evidence type="ECO:0000313" key="1">
    <source>
        <dbReference type="EMBL" id="MBV7270661.1"/>
    </source>
</evidence>
<gene>
    <name evidence="1" type="ORF">KCG49_15840</name>
</gene>
<keyword evidence="2" id="KW-1185">Reference proteome</keyword>